<evidence type="ECO:0000313" key="1">
    <source>
        <dbReference type="EMBL" id="SDV48340.1"/>
    </source>
</evidence>
<dbReference type="Proteomes" id="UP000243719">
    <property type="component" value="Unassembled WGS sequence"/>
</dbReference>
<dbReference type="EMBL" id="FNLO01000005">
    <property type="protein sequence ID" value="SDV48340.1"/>
    <property type="molecule type" value="Genomic_DNA"/>
</dbReference>
<dbReference type="PANTHER" id="PTHR43881">
    <property type="entry name" value="GAMMA-GLUTAMYLTRANSPEPTIDASE (AFU_ORTHOLOGUE AFUA_4G13580)"/>
    <property type="match status" value="1"/>
</dbReference>
<protein>
    <submittedName>
        <fullName evidence="1">Gamma-glutamyltransferase 2. Threonine peptidase. MEROPS family T03</fullName>
    </submittedName>
</protein>
<keyword evidence="2" id="KW-1185">Reference proteome</keyword>
<dbReference type="InterPro" id="IPR029055">
    <property type="entry name" value="Ntn_hydrolases_N"/>
</dbReference>
<organism evidence="1 2">
    <name type="scientific">Chitinasiproducens palmae</name>
    <dbReference type="NCBI Taxonomy" id="1770053"/>
    <lineage>
        <taxon>Bacteria</taxon>
        <taxon>Pseudomonadati</taxon>
        <taxon>Pseudomonadota</taxon>
        <taxon>Betaproteobacteria</taxon>
        <taxon>Burkholderiales</taxon>
        <taxon>Burkholderiaceae</taxon>
        <taxon>Chitinasiproducens</taxon>
    </lineage>
</organism>
<dbReference type="PRINTS" id="PR01210">
    <property type="entry name" value="GGTRANSPTASE"/>
</dbReference>
<dbReference type="Gene3D" id="3.60.20.40">
    <property type="match status" value="1"/>
</dbReference>
<dbReference type="GO" id="GO:0016740">
    <property type="term" value="F:transferase activity"/>
    <property type="evidence" value="ECO:0007669"/>
    <property type="project" value="UniProtKB-KW"/>
</dbReference>
<dbReference type="Gene3D" id="1.10.246.130">
    <property type="match status" value="1"/>
</dbReference>
<sequence>MSTVMYASVCARNRIVQSHLNPVRAMHGMAVAPHALASQSALAVLRDGGNAVEAMVAAAATIAVVYPHMNSIGGDGFWLIAAPGKAPVGIEACGAAAGLATGALYREHGLSAIPTRGPLAANTVAGTVSGWQAALEWSQAHLRGRLPLDRLLGDAIGYARDGMPVTASQMRGTAAKRAELTSIPGFAAAFLPDGEVPQTGTVMRQPRLAATLARLAEAGLDDFYRGELAQRIAADLASVGSPLALSDLARHRAREVTPLAIEHSQGTLYNMPPPTQGLVSLMILGLMDRLPLDAAGSDSADFVHACVEATKQAFAVRDAHITDPDHMDVAPADLLSPSALDAAAARIAMDVAAPWGTGRGPGDTVWMGVVDAQGVAVSFIQSIYHEFGSGIVLADTGINWQNRGCSFSLDPASRNPLMPYRRPFHTLNPALARLKDGRTLSYGNMGGDGQPQSQAAVFSRIVRFGMNPQAAIDAPRWLLGRTWGQTSDSLKLERRFGQAVGDALAARGHEVEYVAAYDEAMGHAGAIVRHADGSLEAGFDPRSDGAAAGW</sequence>
<evidence type="ECO:0000313" key="2">
    <source>
        <dbReference type="Proteomes" id="UP000243719"/>
    </source>
</evidence>
<dbReference type="STRING" id="1770053.SAMN05216551_1057"/>
<keyword evidence="1" id="KW-0808">Transferase</keyword>
<accession>A0A1H2PNQ6</accession>
<dbReference type="InterPro" id="IPR043137">
    <property type="entry name" value="GGT_ssub_C"/>
</dbReference>
<dbReference type="PANTHER" id="PTHR43881:SF5">
    <property type="entry name" value="GAMMA-GLUTAMYLTRANSPEPTIDASE"/>
    <property type="match status" value="1"/>
</dbReference>
<dbReference type="InterPro" id="IPR043138">
    <property type="entry name" value="GGT_lsub"/>
</dbReference>
<name>A0A1H2PNQ6_9BURK</name>
<proteinExistence type="predicted"/>
<reference evidence="2" key="1">
    <citation type="submission" date="2016-09" db="EMBL/GenBank/DDBJ databases">
        <authorList>
            <person name="Varghese N."/>
            <person name="Submissions S."/>
        </authorList>
    </citation>
    <scope>NUCLEOTIDE SEQUENCE [LARGE SCALE GENOMIC DNA]</scope>
    <source>
        <strain evidence="2">JS23</strain>
    </source>
</reference>
<gene>
    <name evidence="1" type="ORF">SAMN05216551_1057</name>
</gene>
<dbReference type="AlphaFoldDB" id="A0A1H2PNQ6"/>
<dbReference type="SUPFAM" id="SSF56235">
    <property type="entry name" value="N-terminal nucleophile aminohydrolases (Ntn hydrolases)"/>
    <property type="match status" value="1"/>
</dbReference>
<dbReference type="Pfam" id="PF01019">
    <property type="entry name" value="G_glu_transpept"/>
    <property type="match status" value="1"/>
</dbReference>
<dbReference type="InterPro" id="IPR052896">
    <property type="entry name" value="GGT-like_enzyme"/>
</dbReference>